<sequence>MLRLYLRAYEAHLNVSKIEEVAQDTVSYCLKRSKDLYSTSKRSFPYSLLVTSLESQGILSNLVNNKDALSTPMVLTYAVALPIWITMEPDPHNKVRIMAASVLQAFPWSNRFRNLLKGIGLNSPLLYNPAISLLCSSYQVITIKLTHGVNIYNIFDTGYKVLATAVVHLISRKLTTVIHDKLLFFIPEWIISSYIAFETAPFLQRMVRYGIVDACQWLTEFIIHMFTFLQYPVLNLPSENNYPIHESLMCPICRDILEDPVEITGSFFCSNCLTGWLACGESTHPSTGELVSREMFTYSYLMNTLAWNYKKAIIKKCEENNKK</sequence>
<evidence type="ECO:0000313" key="2">
    <source>
        <dbReference type="Proteomes" id="UP000179807"/>
    </source>
</evidence>
<keyword evidence="2" id="KW-1185">Reference proteome</keyword>
<dbReference type="EMBL" id="MLAK01000680">
    <property type="protein sequence ID" value="OHT08028.1"/>
    <property type="molecule type" value="Genomic_DNA"/>
</dbReference>
<organism evidence="1 2">
    <name type="scientific">Tritrichomonas foetus</name>
    <dbReference type="NCBI Taxonomy" id="1144522"/>
    <lineage>
        <taxon>Eukaryota</taxon>
        <taxon>Metamonada</taxon>
        <taxon>Parabasalia</taxon>
        <taxon>Tritrichomonadida</taxon>
        <taxon>Tritrichomonadidae</taxon>
        <taxon>Tritrichomonas</taxon>
    </lineage>
</organism>
<protein>
    <submittedName>
        <fullName evidence="1">Uncharacterized protein</fullName>
    </submittedName>
</protein>
<dbReference type="Gene3D" id="3.30.40.10">
    <property type="entry name" value="Zinc/RING finger domain, C3HC4 (zinc finger)"/>
    <property type="match status" value="1"/>
</dbReference>
<comment type="caution">
    <text evidence="1">The sequence shown here is derived from an EMBL/GenBank/DDBJ whole genome shotgun (WGS) entry which is preliminary data.</text>
</comment>
<dbReference type="OrthoDB" id="9049620at2759"/>
<dbReference type="Proteomes" id="UP000179807">
    <property type="component" value="Unassembled WGS sequence"/>
</dbReference>
<proteinExistence type="predicted"/>
<evidence type="ECO:0000313" key="1">
    <source>
        <dbReference type="EMBL" id="OHT08028.1"/>
    </source>
</evidence>
<dbReference type="GeneID" id="94837986"/>
<reference evidence="1" key="1">
    <citation type="submission" date="2016-10" db="EMBL/GenBank/DDBJ databases">
        <authorList>
            <person name="Benchimol M."/>
            <person name="Almeida L.G."/>
            <person name="Vasconcelos A.T."/>
            <person name="Perreira-Neves A."/>
            <person name="Rosa I.A."/>
            <person name="Tasca T."/>
            <person name="Bogo M.R."/>
            <person name="de Souza W."/>
        </authorList>
    </citation>
    <scope>NUCLEOTIDE SEQUENCE [LARGE SCALE GENOMIC DNA]</scope>
    <source>
        <strain evidence="1">K</strain>
    </source>
</reference>
<name>A0A1J4KE86_9EUKA</name>
<accession>A0A1J4KE86</accession>
<dbReference type="AlphaFoldDB" id="A0A1J4KE86"/>
<dbReference type="RefSeq" id="XP_068361164.1">
    <property type="nucleotide sequence ID" value="XM_068503282.1"/>
</dbReference>
<gene>
    <name evidence="1" type="ORF">TRFO_23661</name>
</gene>
<dbReference type="VEuPathDB" id="TrichDB:TRFO_23661"/>
<dbReference type="SUPFAM" id="SSF57850">
    <property type="entry name" value="RING/U-box"/>
    <property type="match status" value="1"/>
</dbReference>
<dbReference type="InterPro" id="IPR013083">
    <property type="entry name" value="Znf_RING/FYVE/PHD"/>
</dbReference>